<dbReference type="InterPro" id="IPR000772">
    <property type="entry name" value="Ricin_B_lectin"/>
</dbReference>
<keyword evidence="3" id="KW-1185">Reference proteome</keyword>
<dbReference type="Proteomes" id="UP001595715">
    <property type="component" value="Unassembled WGS sequence"/>
</dbReference>
<evidence type="ECO:0000313" key="2">
    <source>
        <dbReference type="EMBL" id="MFC4099067.1"/>
    </source>
</evidence>
<dbReference type="EMBL" id="JBHSAM010000014">
    <property type="protein sequence ID" value="MFC4099067.1"/>
    <property type="molecule type" value="Genomic_DNA"/>
</dbReference>
<evidence type="ECO:0000259" key="1">
    <source>
        <dbReference type="Pfam" id="PF14200"/>
    </source>
</evidence>
<dbReference type="InterPro" id="IPR035992">
    <property type="entry name" value="Ricin_B-like_lectins"/>
</dbReference>
<organism evidence="2 3">
    <name type="scientific">Paenibacillus xanthanilyticus</name>
    <dbReference type="NCBI Taxonomy" id="1783531"/>
    <lineage>
        <taxon>Bacteria</taxon>
        <taxon>Bacillati</taxon>
        <taxon>Bacillota</taxon>
        <taxon>Bacilli</taxon>
        <taxon>Bacillales</taxon>
        <taxon>Paenibacillaceae</taxon>
        <taxon>Paenibacillus</taxon>
    </lineage>
</organism>
<comment type="caution">
    <text evidence="2">The sequence shown here is derived from an EMBL/GenBank/DDBJ whole genome shotgun (WGS) entry which is preliminary data.</text>
</comment>
<feature type="domain" description="Ricin B lectin" evidence="1">
    <location>
        <begin position="4"/>
        <end position="49"/>
    </location>
</feature>
<name>A0ABV8K138_9BACL</name>
<dbReference type="Gene3D" id="2.80.10.50">
    <property type="match status" value="1"/>
</dbReference>
<dbReference type="SUPFAM" id="SSF50370">
    <property type="entry name" value="Ricin B-like lectins"/>
    <property type="match status" value="1"/>
</dbReference>
<reference evidence="3" key="1">
    <citation type="journal article" date="2019" name="Int. J. Syst. Evol. Microbiol.">
        <title>The Global Catalogue of Microorganisms (GCM) 10K type strain sequencing project: providing services to taxonomists for standard genome sequencing and annotation.</title>
        <authorList>
            <consortium name="The Broad Institute Genomics Platform"/>
            <consortium name="The Broad Institute Genome Sequencing Center for Infectious Disease"/>
            <person name="Wu L."/>
            <person name="Ma J."/>
        </authorList>
    </citation>
    <scope>NUCLEOTIDE SEQUENCE [LARGE SCALE GENOMIC DNA]</scope>
    <source>
        <strain evidence="3">IBRC-M 10987</strain>
    </source>
</reference>
<proteinExistence type="predicted"/>
<dbReference type="Pfam" id="PF14200">
    <property type="entry name" value="RicinB_lectin_2"/>
    <property type="match status" value="1"/>
</dbReference>
<gene>
    <name evidence="2" type="ORF">ACFOZ8_05280</name>
</gene>
<evidence type="ECO:0000313" key="3">
    <source>
        <dbReference type="Proteomes" id="UP001595715"/>
    </source>
</evidence>
<dbReference type="CDD" id="cd00161">
    <property type="entry name" value="beta-trefoil_Ricin-like"/>
    <property type="match status" value="1"/>
</dbReference>
<dbReference type="RefSeq" id="WP_377717758.1">
    <property type="nucleotide sequence ID" value="NZ_JBHSAM010000014.1"/>
</dbReference>
<sequence length="52" mass="5471">MYIGPGTYKLIAKVSGKALDLANASPANAADIRQWSDNGNAAQAWVLERVPG</sequence>
<protein>
    <submittedName>
        <fullName evidence="2">RICIN domain-containing protein</fullName>
    </submittedName>
</protein>
<accession>A0ABV8K138</accession>